<keyword evidence="1" id="KW-0732">Signal</keyword>
<evidence type="ECO:0000256" key="1">
    <source>
        <dbReference type="ARBA" id="ARBA00022729"/>
    </source>
</evidence>
<dbReference type="InterPro" id="IPR036375">
    <property type="entry name" value="Hemopexin-like_dom_sf"/>
</dbReference>
<reference evidence="6" key="1">
    <citation type="submission" date="2022-08" db="EMBL/GenBank/DDBJ databases">
        <authorList>
            <person name="Tistechok S."/>
            <person name="Samborskyy M."/>
            <person name="Roman I."/>
        </authorList>
    </citation>
    <scope>NUCLEOTIDE SEQUENCE</scope>
    <source>
        <strain evidence="6">DSM 103496</strain>
    </source>
</reference>
<dbReference type="InterPro" id="IPR018487">
    <property type="entry name" value="Hemopexin-like_repeat"/>
</dbReference>
<sequence>MLRDEASPGYARLFGELDFRRDEDARSVYSPAAYLVDLLALMEANLGGNALLERRTDLGRVRLDAEGTFAETPYLDVVNEVLERELGPAPYDTLRQRRHPFALPFALDAETLRVHLRHLQVTPLELYWLFAAPPDHDTSARELLAMSPEDVAVVTRSDEGEADLAVSYGLAEGESLGVLRDAARFAEATGLSGDELRELVAIDDAVGLNADGTLLEWGESPPLAWLGWAHRFGRLARATGLSPADLGLAVTTFCAGRVDPPALRALAAVLRLRDAHDLTVTDVCRLAVPVEPDEVRGCSGDLLSAHNKDYRLRLVTWIDVAESEIATIVRRYREHHTGHEPGPFDRGAVGLAEIGLLHRAGHLASTLGVSADELFDVLDALHRDPSLRRYTTFPVIGDVAPQRDVFTVLAGGDPAESLWLAQVLFAVVTWAQAAGFSGRELTEVVGGGRETDDGGVRTLVDGLVQAFEQAAFTPELFAGGRFGERASKVLHDVLVAYDRGIVSTSDSRLLRLDPAVTATAAYDAVTDFGVVVAEDFQGLGLGERLQAKVFGNLVLLGHLRPDGTLAVGTTEGLRLASDFGAHRDELFKAIGAVAHETAAFFPADLGALPDLDPSGHAELYDNLVHNGYLEDGGDLTDPAFFLEPTNSEHFRVNADLADVTGPVLALLDERITRFAEQPLRPTPEVFAELRLTDAQVTALLASLVFNGHLDEDGNYRDKAALAALPLAEFGLAIEFYPRRREVLDAVQRQVLALRAELHTFTAEQFAGIADVAATGRVLTALEGRHLAEGRVVDEELFTGPEGTPDLGGEFPAAERDTVVRQIRVALADERPYRLDPAALSALGFTAEERDGLLAHLVESGHLTEGLAVTERRLPYFRNVTNAHDFALPGLEDYAKDVFFLLHAAADAVAQAVSEVLDRLDELANRQEQALRDVLADVFGVPQETAAAICRGVTGGVQQAFDTLVAPALTARDVPVGPHFRLAHRRIRRFALLAAKLGLDAAEVTAVFTDQDLAGKFPENLALPPGVQSFDALLESSDGTVLVFAGPAYWTYAAGTYALKSATPTPLVELSPRFEGLVAVDAAFTLPSGVSWIVGHTAAGGSRTFTRQPGGTRWAPREQTWGKVDNTFADPDRIDGAFADSDGRTYLFSGEQYIRYSSADYTHVDEGYPRPVAEWREREGLGDLPAGPLDAFQAPDGKIHVLTGATGWGRVRNAFEGLARLDAAHTTGSAVELYAGDQVVRYSDSVENPGVRADEGHPRRISGVPGWLQSGVDAAFTDQNGVLHLFKDGTTAAVNGDDVSVVQTQQRWGVLPPALPSGTVDAALAGLDGRTYLFSGSTYLRYSAGDYTVVDSGYPRKINTDWGGLDAVDAAFVLDGSTYLFGVGGLLFELAADLYEDVAARRLSPALLSRFAEHGLTPTRITGHGGAYWSVQTGQGLNCQIRRRAGRMTVHGDGSRYSVRYSTADYRTPDAGFPKPLSDNWWNVPEGFAAQPVDAVFTGRDNDTYLFSGNSFIRFDARHRWWSEPMSLREHWDSVPFDKVDAAFVGHDGRTYLFSGSRYARYSTDDYTRVDDRYPALIAGHWDNVRNNVRRTGRVDATLVTRSREQAEGADVLRTYTYLFSGDQYFRYVGTDYERVQHGYPRLIEDLSSEPGLGALDVVLEGVDAAFADRRTTYLFSGDHFHAVSAEVYRSYDSTGIGEGACVFVENGSVVVGTGDGWVKRSAIEGHETSAGEFRPRTLRTVPPEFRTGLDSVLTGADGNTYLFKGQSCFDTRLNRAYPLAEEWGRPRNTIHQDSRVDAAFVGRDGRTYLFSGDQFFVHTGAGSVIDGDPLPIAEHWGGLTSVALAFVRDGKTFLFEHPDETGRRRHVVYSGTDHGSPDEGYPTIADDSALPVPDGFPFPDAVLFEQDTMILLGGENCVSYDPAAERWSRVRPITRLFPGFGRGLDAPDGLRTAFTASDGVTHFFFDRTHARFADGAFGPLAPTRDRWGLSRNPFTTDGGRVDAAFVYRGEVTYLFSGDRYVRYTGGDYRAVDAGYPKRTAGNLRLEEPFANLPEAFDDALDRQVDAVFGNDRSIHLLVGGVCHTVSPSATATYPITRLGAPRNTIAETGRVDAALVADRRVYLLSGDQYVRYSSADYSQVDDGYPKGLTEITAELDVPALPVEFQDGVDAAFRGPDGATYLFRGKRFTGPDGPLDVKAKWGRVRNEFDSGRLDAALVGPTGELYAFAGDQFVRYAAGSPPEVVAPGFPRTIEDDWGDLPDDFESGVDGAFGFEGRAYLTSGRRYVRYSGDLDRVDRTFPQEFRHRWSGTSDYRLTDVHTTARFTELLRSGPDGLAAFFVDGADDPYQYLADAFGWDVEEVRWARRNRALLVPHTPEERLCEIEFLLKLVDVFATARRLGAGPSTIHAEVWSKLHRAHDPAAAASALRGLLERKAGAQEWAKLEGLLHDEVNVLKRDALVAAVAPGDGGSRDLFRRHYIDVAMGPQGTTSRVREAIAATQLYLHRYLLDLEEVALPARVDADEVRARIRTWWAWMKNYRLWEANRKVFVYPENYLRPELRAHKTPAFAALEEDLLQKEITAESVLAAYKRYLDEYTEVSRLTIAGGYVYTEDGADEDTRELVLFGRTRTEPRRYYYRSAEFRDAGGLSTTWEPWQRVDVAIEAEQVSPVHAFGRVFVFWPTVEVVAPKSAASTTVTTKQVDGGQAVSSPPPKYQVKISYSFRNLNGEWVAAQVLAFDAEQDGPVADVRLYVQASRTVPGGDRHDSIVVQCSYLAAGKRVTSAFTLTPELYGIRTTKTTAPAEPADLKWIFAEPVDPASIVRFNAPADTTDGTWVSVDHKGGSFLCRPVFSGEAARVESLANNTDNLPTTWDVTAGFELADGTRYYFDGPAGQYIVVQPDKQTSHQKRKYVNEKFGIVGTNLRRTGRVDAAVIRDESLYLFSGDEYYRFGNLDLRQGDLAEHRKLAGNERGFPAWSKVDGVFAGSHDKLVFCSRELEGYVVSGDLTTVRSFREKWKAPAGKKLDAVVHRDGRVYAVFGDQYVRISTADVNAVDNGYPRALANNNDGVPETTAGPTIAVGSTTFQFDNTASTCTIKVHTASVVVQTKQLGKKATRLEADGKVNAAYVSDGKLHLVTDTEHFRYTLNADGSIPEHADENYPKTPVAGVRGVIRRGDKHYVLTATQYGALGTNGEPSGAVELRPYAGNWNCLPSGFPKNLTGALTVSGKLFLLLGKDYAAYPTGAEVEMPCELSQLPVEIIRLTSSTAYELNRRLLVGGVDALLAPDTQELDELPGFSAAKSDATTIKVTATTAAAGVPVGSHLDFDSANGGYYWEIFFHAPMLIAQALNDAQRFDDARRWYEYVFDPTQRARYWRFLPFLAVDAHALVAGCRADLDALGSADVTSVLGPVLDVIDTMAPAFLGHRPLTTSETRYLAGAAATGIASVTEQLGKLKSTAAARLLDRVAMLGLLERQYKAMTGNRASLVAAYYDDPFDPHRIARLRPIAYRRTAVMAYIDNLLDWGDLLFRQHTAESVDEARMLYTFAYDLLGDRPYDTGPRVLPPVKDYDGLDGDEPDGDGESAVRHLTLNGALLQNTGAVHAGVANPYFYVPENSAFLEYWDRVEDRLRKIRASLDILGVSRPLPLFEPPVDVRALVRGAASGASADQVAAALAVPVPAYRFAFLHRKAQELADRCKQLGADLLAAFDRRDSEELALLQNRQESAVLELTRRIRLDQVEIAQANLRELQAALTGADTRVGYYEKLIDEGLTPLQEAQIAMMSLGSAAHFVASGLKIGAAIASSAPQVYLGPFILGSSYGGEQVGDALSLGSEISESLGEGFSVLGELLGVRADQERQAQDWRLQLATSRADVAQIGQQIAGAQLQVAVAQRELEVLDRQAAHLDEVGTFLTGKFAGAQLYHWMAGRLSGLYFQTYHTAYELARSAERAYRFERGGDDAFIQPSYWDSKHNGLLAAEGLTLDLDRLGQAHVTGDTRSFEITKRVSLLQLDPMALLALKNDGTCEFALTEELFDRDFPGHYRRQIRTVSVSFDTADGPVGVNATLTQLDSRIVLSADAKAVKYLLDPKGAQPESVRGDWRSSGQVALSDVESGRDNNGLFDLRFDDDRYLPFEGSGAVSRWRLEARGGLDVLDVTVTVKYTAEPGGESFATAVKGMLRPYPTARHFDVATAFPTEWAEFVEGDTTELLLPITPDRLPGIVGRRITGVYARYAVADGGEAGFALNGEPRLALDDGKLLGTPGLATGQWRLVFTGDKRKLDALTLILTYRAAVR</sequence>
<dbReference type="Pfam" id="PF18276">
    <property type="entry name" value="TcA_TcB_BD"/>
    <property type="match status" value="1"/>
</dbReference>
<protein>
    <submittedName>
        <fullName evidence="6">Hemopexin repeat-containing protein</fullName>
    </submittedName>
</protein>
<dbReference type="PROSITE" id="PS51642">
    <property type="entry name" value="HEMOPEXIN_2"/>
    <property type="match status" value="9"/>
</dbReference>
<dbReference type="SUPFAM" id="SSF50923">
    <property type="entry name" value="Hemopexin-like domain"/>
    <property type="match status" value="8"/>
</dbReference>
<dbReference type="PANTHER" id="PTHR22917">
    <property type="entry name" value="HEMOPEXIN DOMAIN-CONTAINING PROTEIN"/>
    <property type="match status" value="1"/>
</dbReference>
<dbReference type="SMART" id="SM00120">
    <property type="entry name" value="HX"/>
    <property type="match status" value="17"/>
</dbReference>
<dbReference type="InterPro" id="IPR040840">
    <property type="entry name" value="TcA_TcB_BD"/>
</dbReference>
<feature type="domain" description="Neuraminidase-like" evidence="4">
    <location>
        <begin position="2600"/>
        <end position="2737"/>
    </location>
</feature>
<name>A0A9X2VKS2_9PSEU</name>
<dbReference type="InterPro" id="IPR046839">
    <property type="entry name" value="ABC_toxin_N"/>
</dbReference>
<feature type="domain" description="ABC toxin N-terminal" evidence="5">
    <location>
        <begin position="2454"/>
        <end position="2570"/>
    </location>
</feature>
<dbReference type="Proteomes" id="UP001141259">
    <property type="component" value="Unassembled WGS sequence"/>
</dbReference>
<dbReference type="EMBL" id="JANYMP010000005">
    <property type="protein sequence ID" value="MCS7477877.1"/>
    <property type="molecule type" value="Genomic_DNA"/>
</dbReference>
<dbReference type="InterPro" id="IPR041079">
    <property type="entry name" value="Neuraminidase-like"/>
</dbReference>
<gene>
    <name evidence="6" type="ORF">NZH93_13515</name>
</gene>
<evidence type="ECO:0000313" key="6">
    <source>
        <dbReference type="EMBL" id="MCS7477877.1"/>
    </source>
</evidence>
<dbReference type="Pfam" id="PF18413">
    <property type="entry name" value="Neuraminidase"/>
    <property type="match status" value="1"/>
</dbReference>
<dbReference type="RefSeq" id="WP_259623383.1">
    <property type="nucleotide sequence ID" value="NZ_JANYMP010000005.1"/>
</dbReference>
<proteinExistence type="predicted"/>
<dbReference type="InterPro" id="IPR051298">
    <property type="entry name" value="Heme_transport/Cell_adhesion"/>
</dbReference>
<feature type="domain" description="Tc toxin complex TcA C-terminal TcB-binding" evidence="3">
    <location>
        <begin position="3872"/>
        <end position="4155"/>
    </location>
</feature>
<keyword evidence="2" id="KW-0175">Coiled coil</keyword>
<comment type="caution">
    <text evidence="6">The sequence shown here is derived from an EMBL/GenBank/DDBJ whole genome shotgun (WGS) entry which is preliminary data.</text>
</comment>
<dbReference type="Pfam" id="PF00045">
    <property type="entry name" value="Hemopexin"/>
    <property type="match status" value="7"/>
</dbReference>
<evidence type="ECO:0000259" key="3">
    <source>
        <dbReference type="Pfam" id="PF18276"/>
    </source>
</evidence>
<evidence type="ECO:0000259" key="4">
    <source>
        <dbReference type="Pfam" id="PF18413"/>
    </source>
</evidence>
<keyword evidence="7" id="KW-1185">Reference proteome</keyword>
<evidence type="ECO:0000256" key="2">
    <source>
        <dbReference type="SAM" id="Coils"/>
    </source>
</evidence>
<evidence type="ECO:0000313" key="7">
    <source>
        <dbReference type="Proteomes" id="UP001141259"/>
    </source>
</evidence>
<dbReference type="Gene3D" id="2.110.10.10">
    <property type="entry name" value="Hemopexin-like domain"/>
    <property type="match status" value="11"/>
</dbReference>
<accession>A0A9X2VKS2</accession>
<dbReference type="PANTHER" id="PTHR22917:SF6">
    <property type="entry name" value="EG:8D8.2 PROTEIN-RELATED"/>
    <property type="match status" value="1"/>
</dbReference>
<organism evidence="6 7">
    <name type="scientific">Umezawaea endophytica</name>
    <dbReference type="NCBI Taxonomy" id="1654476"/>
    <lineage>
        <taxon>Bacteria</taxon>
        <taxon>Bacillati</taxon>
        <taxon>Actinomycetota</taxon>
        <taxon>Actinomycetes</taxon>
        <taxon>Pseudonocardiales</taxon>
        <taxon>Pseudonocardiaceae</taxon>
        <taxon>Umezawaea</taxon>
    </lineage>
</organism>
<evidence type="ECO:0000259" key="5">
    <source>
        <dbReference type="Pfam" id="PF20220"/>
    </source>
</evidence>
<dbReference type="Pfam" id="PF20220">
    <property type="entry name" value="ABC_toxin_N"/>
    <property type="match status" value="1"/>
</dbReference>
<feature type="coiled-coil region" evidence="2">
    <location>
        <begin position="3874"/>
        <end position="3901"/>
    </location>
</feature>